<dbReference type="GO" id="GO:0008173">
    <property type="term" value="F:RNA methyltransferase activity"/>
    <property type="evidence" value="ECO:0007669"/>
    <property type="project" value="InterPro"/>
</dbReference>
<feature type="domain" description="tRNA/rRNA methyltransferase SpoU type" evidence="3">
    <location>
        <begin position="142"/>
        <end position="199"/>
    </location>
</feature>
<dbReference type="InterPro" id="IPR051259">
    <property type="entry name" value="rRNA_Methyltransferase"/>
</dbReference>
<dbReference type="AlphaFoldDB" id="A0A1R4I8S5"/>
<name>A0A1R4I8S5_9MICC</name>
<dbReference type="CDD" id="cd18095">
    <property type="entry name" value="SpoU-like_rRNA-MTase"/>
    <property type="match status" value="1"/>
</dbReference>
<dbReference type="InterPro" id="IPR029026">
    <property type="entry name" value="tRNA_m1G_MTases_N"/>
</dbReference>
<reference evidence="4 5" key="1">
    <citation type="submission" date="2017-02" db="EMBL/GenBank/DDBJ databases">
        <authorList>
            <person name="Peterson S.W."/>
        </authorList>
    </citation>
    <scope>NUCLEOTIDE SEQUENCE [LARGE SCALE GENOMIC DNA]</scope>
    <source>
        <strain evidence="4 5">2B3F</strain>
    </source>
</reference>
<keyword evidence="2" id="KW-0808">Transferase</keyword>
<accession>A0A1R4I8S5</accession>
<dbReference type="GO" id="GO:0006396">
    <property type="term" value="P:RNA processing"/>
    <property type="evidence" value="ECO:0007669"/>
    <property type="project" value="InterPro"/>
</dbReference>
<dbReference type="InterPro" id="IPR029064">
    <property type="entry name" value="Ribosomal_eL30-like_sf"/>
</dbReference>
<dbReference type="Gene3D" id="3.30.1330.30">
    <property type="match status" value="1"/>
</dbReference>
<dbReference type="GO" id="GO:0032259">
    <property type="term" value="P:methylation"/>
    <property type="evidence" value="ECO:0007669"/>
    <property type="project" value="UniProtKB-KW"/>
</dbReference>
<keyword evidence="1 4" id="KW-0489">Methyltransferase</keyword>
<dbReference type="InterPro" id="IPR001537">
    <property type="entry name" value="SpoU_MeTrfase"/>
</dbReference>
<organism evidence="4 5">
    <name type="scientific">Micrococcus lylae</name>
    <dbReference type="NCBI Taxonomy" id="1273"/>
    <lineage>
        <taxon>Bacteria</taxon>
        <taxon>Bacillati</taxon>
        <taxon>Actinomycetota</taxon>
        <taxon>Actinomycetes</taxon>
        <taxon>Micrococcales</taxon>
        <taxon>Micrococcaceae</taxon>
        <taxon>Micrococcus</taxon>
    </lineage>
</organism>
<dbReference type="GO" id="GO:0003723">
    <property type="term" value="F:RNA binding"/>
    <property type="evidence" value="ECO:0007669"/>
    <property type="project" value="InterPro"/>
</dbReference>
<evidence type="ECO:0000313" key="4">
    <source>
        <dbReference type="EMBL" id="SJN16188.1"/>
    </source>
</evidence>
<dbReference type="InterPro" id="IPR029028">
    <property type="entry name" value="Alpha/beta_knot_MTases"/>
</dbReference>
<dbReference type="PANTHER" id="PTHR43191">
    <property type="entry name" value="RRNA METHYLTRANSFERASE 3"/>
    <property type="match status" value="1"/>
</dbReference>
<evidence type="ECO:0000256" key="2">
    <source>
        <dbReference type="ARBA" id="ARBA00022679"/>
    </source>
</evidence>
<dbReference type="SUPFAM" id="SSF55315">
    <property type="entry name" value="L30e-like"/>
    <property type="match status" value="1"/>
</dbReference>
<evidence type="ECO:0000259" key="3">
    <source>
        <dbReference type="Pfam" id="PF00588"/>
    </source>
</evidence>
<protein>
    <submittedName>
        <fullName evidence="4">rRNA methylase family protein</fullName>
    </submittedName>
</protein>
<dbReference type="EMBL" id="FUKP01000006">
    <property type="protein sequence ID" value="SJN16188.1"/>
    <property type="molecule type" value="Genomic_DNA"/>
</dbReference>
<dbReference type="Proteomes" id="UP000196230">
    <property type="component" value="Unassembled WGS sequence"/>
</dbReference>
<proteinExistence type="predicted"/>
<gene>
    <name evidence="4" type="ORF">FM125_00745</name>
</gene>
<dbReference type="SUPFAM" id="SSF75217">
    <property type="entry name" value="alpha/beta knot"/>
    <property type="match status" value="1"/>
</dbReference>
<evidence type="ECO:0000256" key="1">
    <source>
        <dbReference type="ARBA" id="ARBA00022603"/>
    </source>
</evidence>
<feature type="domain" description="tRNA/rRNA methyltransferase SpoU type" evidence="3">
    <location>
        <begin position="225"/>
        <end position="308"/>
    </location>
</feature>
<sequence length="315" mass="33504">MVASAGTAAPRPDDGRLSVLVSRRDLDSPELAPYVCMTDAALRRAADAEHGVFLAESTPVVRRALDAGCRPVSFLLPQRYLETAAEQLADAFETFPEAPVFTGDDELLSQLTGFHLHRGALAAMERPAPRPVDDVLAGARRVLVAEDLTDPTNLGAIVRSAVALDWDGLLLSPRAADPLYRRAIRVSMGTVFRLPWARALAWPGAGHHGMPAGQVGKPHRAPATDGLEALRRAGFVVVALEVTDQAVALEDPVLEPLRYAERLALVVGAEGPGVRAETLALCDVHVKIPMPAGVDSLNVGAAAAVALWELRCRPV</sequence>
<dbReference type="Gene3D" id="3.40.1280.10">
    <property type="match status" value="1"/>
</dbReference>
<evidence type="ECO:0000313" key="5">
    <source>
        <dbReference type="Proteomes" id="UP000196230"/>
    </source>
</evidence>
<dbReference type="PANTHER" id="PTHR43191:SF12">
    <property type="entry name" value="RRNA METHYLASE"/>
    <property type="match status" value="1"/>
</dbReference>
<dbReference type="Pfam" id="PF00588">
    <property type="entry name" value="SpoU_methylase"/>
    <property type="match status" value="2"/>
</dbReference>